<dbReference type="EnsemblPlants" id="Pp3c23_170V3.2">
    <property type="protein sequence ID" value="Pp3c23_170V3.2"/>
    <property type="gene ID" value="Pp3c23_170"/>
</dbReference>
<dbReference type="AlphaFoldDB" id="A0A7I4CEP8"/>
<evidence type="ECO:0000256" key="3">
    <source>
        <dbReference type="ARBA" id="ARBA00022833"/>
    </source>
</evidence>
<dbReference type="GO" id="GO:0008270">
    <property type="term" value="F:zinc ion binding"/>
    <property type="evidence" value="ECO:0007669"/>
    <property type="project" value="UniProtKB-KW"/>
</dbReference>
<reference evidence="6 7" key="2">
    <citation type="journal article" date="2018" name="Plant J.">
        <title>The Physcomitrella patens chromosome-scale assembly reveals moss genome structure and evolution.</title>
        <authorList>
            <person name="Lang D."/>
            <person name="Ullrich K.K."/>
            <person name="Murat F."/>
            <person name="Fuchs J."/>
            <person name="Jenkins J."/>
            <person name="Haas F.B."/>
            <person name="Piednoel M."/>
            <person name="Gundlach H."/>
            <person name="Van Bel M."/>
            <person name="Meyberg R."/>
            <person name="Vives C."/>
            <person name="Morata J."/>
            <person name="Symeonidi A."/>
            <person name="Hiss M."/>
            <person name="Muchero W."/>
            <person name="Kamisugi Y."/>
            <person name="Saleh O."/>
            <person name="Blanc G."/>
            <person name="Decker E.L."/>
            <person name="van Gessel N."/>
            <person name="Grimwood J."/>
            <person name="Hayes R.D."/>
            <person name="Graham S.W."/>
            <person name="Gunter L.E."/>
            <person name="McDaniel S.F."/>
            <person name="Hoernstein S.N.W."/>
            <person name="Larsson A."/>
            <person name="Li F.W."/>
            <person name="Perroud P.F."/>
            <person name="Phillips J."/>
            <person name="Ranjan P."/>
            <person name="Rokshar D.S."/>
            <person name="Rothfels C.J."/>
            <person name="Schneider L."/>
            <person name="Shu S."/>
            <person name="Stevenson D.W."/>
            <person name="Thummler F."/>
            <person name="Tillich M."/>
            <person name="Villarreal Aguilar J.C."/>
            <person name="Widiez T."/>
            <person name="Wong G.K."/>
            <person name="Wymore A."/>
            <person name="Zhang Y."/>
            <person name="Zimmer A.D."/>
            <person name="Quatrano R.S."/>
            <person name="Mayer K.F.X."/>
            <person name="Goodstein D."/>
            <person name="Casacuberta J.M."/>
            <person name="Vandepoele K."/>
            <person name="Reski R."/>
            <person name="Cuming A.C."/>
            <person name="Tuskan G.A."/>
            <person name="Maumus F."/>
            <person name="Salse J."/>
            <person name="Schmutz J."/>
            <person name="Rensing S.A."/>
        </authorList>
    </citation>
    <scope>NUCLEOTIDE SEQUENCE [LARGE SCALE GENOMIC DNA]</scope>
    <source>
        <strain evidence="6 7">cv. Gransden 2004</strain>
    </source>
</reference>
<keyword evidence="7" id="KW-1185">Reference proteome</keyword>
<sequence>MRRCMRERSHDWTEGPFAHPGEKARRCNPRRYEDSGTACREFRKRELSERRCVRVWVHLSIEYWLHLARYLDAAMQGWAELASSSVVFGAYVGAATVDACGGKGGTGSDDKRSEHKASRRVAASRCTGELRSSVEAPWSPAGVLQKSKMELILTPSMMILMEGEPVVQQVESGQRHRGEKPEGLSGPGLGELLIYGELL</sequence>
<accession>A0A7I4CEP8</accession>
<keyword evidence="4" id="KW-0238">DNA-binding</keyword>
<reference evidence="6 7" key="1">
    <citation type="journal article" date="2008" name="Science">
        <title>The Physcomitrella genome reveals evolutionary insights into the conquest of land by plants.</title>
        <authorList>
            <person name="Rensing S."/>
            <person name="Lang D."/>
            <person name="Zimmer A."/>
            <person name="Terry A."/>
            <person name="Salamov A."/>
            <person name="Shapiro H."/>
            <person name="Nishiyama T."/>
            <person name="Perroud P.-F."/>
            <person name="Lindquist E."/>
            <person name="Kamisugi Y."/>
            <person name="Tanahashi T."/>
            <person name="Sakakibara K."/>
            <person name="Fujita T."/>
            <person name="Oishi K."/>
            <person name="Shin-I T."/>
            <person name="Kuroki Y."/>
            <person name="Toyoda A."/>
            <person name="Suzuki Y."/>
            <person name="Hashimoto A."/>
            <person name="Yamaguchi K."/>
            <person name="Sugano A."/>
            <person name="Kohara Y."/>
            <person name="Fujiyama A."/>
            <person name="Anterola A."/>
            <person name="Aoki S."/>
            <person name="Ashton N."/>
            <person name="Barbazuk W.B."/>
            <person name="Barker E."/>
            <person name="Bennetzen J."/>
            <person name="Bezanilla M."/>
            <person name="Blankenship R."/>
            <person name="Cho S.H."/>
            <person name="Dutcher S."/>
            <person name="Estelle M."/>
            <person name="Fawcett J.A."/>
            <person name="Gundlach H."/>
            <person name="Hanada K."/>
            <person name="Heyl A."/>
            <person name="Hicks K.A."/>
            <person name="Hugh J."/>
            <person name="Lohr M."/>
            <person name="Mayer K."/>
            <person name="Melkozernov A."/>
            <person name="Murata T."/>
            <person name="Nelson D."/>
            <person name="Pils B."/>
            <person name="Prigge M."/>
            <person name="Reiss B."/>
            <person name="Renner T."/>
            <person name="Rombauts S."/>
            <person name="Rushton P."/>
            <person name="Sanderfoot A."/>
            <person name="Schween G."/>
            <person name="Shiu S.-H."/>
            <person name="Stueber K."/>
            <person name="Theodoulou F.L."/>
            <person name="Tu H."/>
            <person name="Van de Peer Y."/>
            <person name="Verrier P.J."/>
            <person name="Waters E."/>
            <person name="Wood A."/>
            <person name="Yang L."/>
            <person name="Cove D."/>
            <person name="Cuming A."/>
            <person name="Hasebe M."/>
            <person name="Lucas S."/>
            <person name="Mishler D.B."/>
            <person name="Reski R."/>
            <person name="Grigoriev I."/>
            <person name="Quatrano R.S."/>
            <person name="Boore J.L."/>
        </authorList>
    </citation>
    <scope>NUCLEOTIDE SEQUENCE [LARGE SCALE GENOMIC DNA]</scope>
    <source>
        <strain evidence="6 7">cv. Gransden 2004</strain>
    </source>
</reference>
<proteinExistence type="predicted"/>
<evidence type="ECO:0000313" key="7">
    <source>
        <dbReference type="Proteomes" id="UP000006727"/>
    </source>
</evidence>
<dbReference type="Gramene" id="Pp3c23_170V3.2">
    <property type="protein sequence ID" value="Pp3c23_170V3.2"/>
    <property type="gene ID" value="Pp3c23_170"/>
</dbReference>
<evidence type="ECO:0000256" key="1">
    <source>
        <dbReference type="ARBA" id="ARBA00022723"/>
    </source>
</evidence>
<organism evidence="6 7">
    <name type="scientific">Physcomitrium patens</name>
    <name type="common">Spreading-leaved earth moss</name>
    <name type="synonym">Physcomitrella patens</name>
    <dbReference type="NCBI Taxonomy" id="3218"/>
    <lineage>
        <taxon>Eukaryota</taxon>
        <taxon>Viridiplantae</taxon>
        <taxon>Streptophyta</taxon>
        <taxon>Embryophyta</taxon>
        <taxon>Bryophyta</taxon>
        <taxon>Bryophytina</taxon>
        <taxon>Bryopsida</taxon>
        <taxon>Funariidae</taxon>
        <taxon>Funariales</taxon>
        <taxon>Funariaceae</taxon>
        <taxon>Physcomitrium</taxon>
    </lineage>
</organism>
<dbReference type="PANTHER" id="PTHR14493">
    <property type="entry name" value="UNKEMPT FAMILY MEMBER"/>
    <property type="match status" value="1"/>
</dbReference>
<evidence type="ECO:0000256" key="4">
    <source>
        <dbReference type="ARBA" id="ARBA00023125"/>
    </source>
</evidence>
<dbReference type="Proteomes" id="UP000006727">
    <property type="component" value="Chromosome 23"/>
</dbReference>
<keyword evidence="3" id="KW-0862">Zinc</keyword>
<protein>
    <recommendedName>
        <fullName evidence="5">AtC3H23-like CCCH zinc finger domain-containing protein</fullName>
    </recommendedName>
</protein>
<evidence type="ECO:0000259" key="5">
    <source>
        <dbReference type="Pfam" id="PF25512"/>
    </source>
</evidence>
<dbReference type="EMBL" id="ABEU02000023">
    <property type="status" value="NOT_ANNOTATED_CDS"/>
    <property type="molecule type" value="Genomic_DNA"/>
</dbReference>
<keyword evidence="1" id="KW-0479">Metal-binding</keyword>
<evidence type="ECO:0000256" key="2">
    <source>
        <dbReference type="ARBA" id="ARBA00022771"/>
    </source>
</evidence>
<dbReference type="PANTHER" id="PTHR14493:SF90">
    <property type="entry name" value="ZINC FINGER CCCH DOMAIN-CONTAINING PROTEIN 2"/>
    <property type="match status" value="1"/>
</dbReference>
<dbReference type="InterPro" id="IPR057444">
    <property type="entry name" value="Znf-CCCH_AtC3H23-like"/>
</dbReference>
<feature type="domain" description="AtC3H23-like CCCH zinc finger" evidence="5">
    <location>
        <begin position="2"/>
        <end position="26"/>
    </location>
</feature>
<name>A0A7I4CEP8_PHYPA</name>
<reference evidence="6" key="3">
    <citation type="submission" date="2020-12" db="UniProtKB">
        <authorList>
            <consortium name="EnsemblPlants"/>
        </authorList>
    </citation>
    <scope>IDENTIFICATION</scope>
</reference>
<evidence type="ECO:0000313" key="6">
    <source>
        <dbReference type="EnsemblPlants" id="Pp3c23_170V3.2"/>
    </source>
</evidence>
<dbReference type="InterPro" id="IPR045234">
    <property type="entry name" value="Unkempt-like"/>
</dbReference>
<dbReference type="Pfam" id="PF25512">
    <property type="entry name" value="zf-CCCH_AtC3H23"/>
    <property type="match status" value="1"/>
</dbReference>
<keyword evidence="2" id="KW-0863">Zinc-finger</keyword>
<dbReference type="GO" id="GO:0003677">
    <property type="term" value="F:DNA binding"/>
    <property type="evidence" value="ECO:0007669"/>
    <property type="project" value="UniProtKB-KW"/>
</dbReference>